<dbReference type="UniPathway" id="UPA00077">
    <property type="reaction ID" value="UER00156"/>
</dbReference>
<dbReference type="GO" id="GO:0005829">
    <property type="term" value="C:cytosol"/>
    <property type="evidence" value="ECO:0007669"/>
    <property type="project" value="TreeGrafter"/>
</dbReference>
<comment type="cofactor">
    <cofactor evidence="2 9">
        <name>Mg(2+)</name>
        <dbReference type="ChEBI" id="CHEBI:18420"/>
    </cofactor>
</comment>
<reference evidence="11" key="1">
    <citation type="journal article" date="2020" name="mSystems">
        <title>Genome- and Community-Level Interaction Insights into Carbon Utilization and Element Cycling Functions of Hydrothermarchaeota in Hydrothermal Sediment.</title>
        <authorList>
            <person name="Zhou Z."/>
            <person name="Liu Y."/>
            <person name="Xu W."/>
            <person name="Pan J."/>
            <person name="Luo Z.H."/>
            <person name="Li M."/>
        </authorList>
    </citation>
    <scope>NUCLEOTIDE SEQUENCE [LARGE SCALE GENOMIC DNA]</scope>
    <source>
        <strain evidence="11">SpSt-413</strain>
    </source>
</reference>
<dbReference type="CDD" id="cd00739">
    <property type="entry name" value="DHPS"/>
    <property type="match status" value="1"/>
</dbReference>
<comment type="catalytic activity">
    <reaction evidence="1">
        <text>(7,8-dihydropterin-6-yl)methyl diphosphate + 4-aminobenzoate = 7,8-dihydropteroate + diphosphate</text>
        <dbReference type="Rhea" id="RHEA:19949"/>
        <dbReference type="ChEBI" id="CHEBI:17836"/>
        <dbReference type="ChEBI" id="CHEBI:17839"/>
        <dbReference type="ChEBI" id="CHEBI:33019"/>
        <dbReference type="ChEBI" id="CHEBI:72950"/>
        <dbReference type="EC" id="2.5.1.15"/>
    </reaction>
</comment>
<dbReference type="PANTHER" id="PTHR20941:SF1">
    <property type="entry name" value="FOLIC ACID SYNTHESIS PROTEIN FOL1"/>
    <property type="match status" value="1"/>
</dbReference>
<dbReference type="AlphaFoldDB" id="A0A7C4EHQ7"/>
<keyword evidence="6 9" id="KW-0479">Metal-binding</keyword>
<dbReference type="InterPro" id="IPR045031">
    <property type="entry name" value="DHP_synth-like"/>
</dbReference>
<evidence type="ECO:0000313" key="11">
    <source>
        <dbReference type="EMBL" id="HGG92288.1"/>
    </source>
</evidence>
<dbReference type="PROSITE" id="PS50972">
    <property type="entry name" value="PTERIN_BINDING"/>
    <property type="match status" value="1"/>
</dbReference>
<keyword evidence="8 9" id="KW-0289">Folate biosynthesis</keyword>
<dbReference type="GO" id="GO:0004156">
    <property type="term" value="F:dihydropteroate synthase activity"/>
    <property type="evidence" value="ECO:0007669"/>
    <property type="project" value="UniProtKB-EC"/>
</dbReference>
<evidence type="ECO:0000256" key="3">
    <source>
        <dbReference type="ARBA" id="ARBA00004763"/>
    </source>
</evidence>
<dbReference type="SUPFAM" id="SSF51717">
    <property type="entry name" value="Dihydropteroate synthetase-like"/>
    <property type="match status" value="1"/>
</dbReference>
<evidence type="ECO:0000259" key="10">
    <source>
        <dbReference type="PROSITE" id="PS50972"/>
    </source>
</evidence>
<evidence type="ECO:0000256" key="1">
    <source>
        <dbReference type="ARBA" id="ARBA00000012"/>
    </source>
</evidence>
<comment type="similarity">
    <text evidence="9">Belongs to the DHPS family.</text>
</comment>
<evidence type="ECO:0000256" key="6">
    <source>
        <dbReference type="ARBA" id="ARBA00022723"/>
    </source>
</evidence>
<dbReference type="PROSITE" id="PS00793">
    <property type="entry name" value="DHPS_2"/>
    <property type="match status" value="1"/>
</dbReference>
<protein>
    <recommendedName>
        <fullName evidence="4 9">Dihydropteroate synthase</fullName>
        <shortName evidence="9">DHPS</shortName>
        <ecNumber evidence="4 9">2.5.1.15</ecNumber>
    </recommendedName>
    <alternativeName>
        <fullName evidence="9">Dihydropteroate pyrophosphorylase</fullName>
    </alternativeName>
</protein>
<proteinExistence type="inferred from homology"/>
<dbReference type="EC" id="2.5.1.15" evidence="4 9"/>
<dbReference type="GO" id="GO:0046872">
    <property type="term" value="F:metal ion binding"/>
    <property type="evidence" value="ECO:0007669"/>
    <property type="project" value="UniProtKB-KW"/>
</dbReference>
<dbReference type="GO" id="GO:0046656">
    <property type="term" value="P:folic acid biosynthetic process"/>
    <property type="evidence" value="ECO:0007669"/>
    <property type="project" value="UniProtKB-KW"/>
</dbReference>
<keyword evidence="5 9" id="KW-0808">Transferase</keyword>
<organism evidence="11">
    <name type="scientific">Fundidesulfovibrio putealis</name>
    <dbReference type="NCBI Taxonomy" id="270496"/>
    <lineage>
        <taxon>Bacteria</taxon>
        <taxon>Pseudomonadati</taxon>
        <taxon>Thermodesulfobacteriota</taxon>
        <taxon>Desulfovibrionia</taxon>
        <taxon>Desulfovibrionales</taxon>
        <taxon>Desulfovibrionaceae</taxon>
        <taxon>Fundidesulfovibrio</taxon>
    </lineage>
</organism>
<evidence type="ECO:0000256" key="9">
    <source>
        <dbReference type="RuleBase" id="RU361205"/>
    </source>
</evidence>
<dbReference type="PROSITE" id="PS00792">
    <property type="entry name" value="DHPS_1"/>
    <property type="match status" value="1"/>
</dbReference>
<dbReference type="EMBL" id="DSRP01000345">
    <property type="protein sequence ID" value="HGG92288.1"/>
    <property type="molecule type" value="Genomic_DNA"/>
</dbReference>
<dbReference type="Pfam" id="PF00809">
    <property type="entry name" value="Pterin_bind"/>
    <property type="match status" value="1"/>
</dbReference>
<name>A0A7C4EHQ7_9BACT</name>
<dbReference type="NCBIfam" id="TIGR01496">
    <property type="entry name" value="DHPS"/>
    <property type="match status" value="1"/>
</dbReference>
<evidence type="ECO:0000256" key="2">
    <source>
        <dbReference type="ARBA" id="ARBA00001946"/>
    </source>
</evidence>
<comment type="caution">
    <text evidence="11">The sequence shown here is derived from an EMBL/GenBank/DDBJ whole genome shotgun (WGS) entry which is preliminary data.</text>
</comment>
<dbReference type="InterPro" id="IPR006390">
    <property type="entry name" value="DHP_synth_dom"/>
</dbReference>
<comment type="pathway">
    <text evidence="3 9">Cofactor biosynthesis; tetrahydrofolate biosynthesis; 7,8-dihydrofolate from 2-amino-4-hydroxy-6-hydroxymethyl-7,8-dihydropteridine diphosphate and 4-aminobenzoate: step 1/2.</text>
</comment>
<evidence type="ECO:0000256" key="8">
    <source>
        <dbReference type="ARBA" id="ARBA00022909"/>
    </source>
</evidence>
<dbReference type="InterPro" id="IPR000489">
    <property type="entry name" value="Pterin-binding_dom"/>
</dbReference>
<sequence>MTDKTCDPKKEVAWTVRGGRVLGPAPFLVMGIVNVTPDSFSDGGANLDPSHALASASRLLAQGAAMVDVGGESTRPGAAPVSEAEELRRVLPVVEAVLREHPGAAVSVDTYKASVAAKALEAGAVIVNDVSACCSFEPELLDVVAHYKPGYVLMHSQGRPGNMQSDPRYGSVLAEVARFFEIGMARLVNSGLPEDRIVLDPGIGFGKTLEHNLAILKGIPLFASFGRPIMMGLSNKSLFGRLLGLDVGNRGAATQVATALAHERGARIHRVHDAAGAVAALTLAEALCG</sequence>
<dbReference type="PANTHER" id="PTHR20941">
    <property type="entry name" value="FOLATE SYNTHESIS PROTEINS"/>
    <property type="match status" value="1"/>
</dbReference>
<evidence type="ECO:0000256" key="4">
    <source>
        <dbReference type="ARBA" id="ARBA00012458"/>
    </source>
</evidence>
<keyword evidence="7 9" id="KW-0460">Magnesium</keyword>
<feature type="domain" description="Pterin-binding" evidence="10">
    <location>
        <begin position="27"/>
        <end position="282"/>
    </location>
</feature>
<dbReference type="GO" id="GO:0046654">
    <property type="term" value="P:tetrahydrofolate biosynthetic process"/>
    <property type="evidence" value="ECO:0007669"/>
    <property type="project" value="UniProtKB-UniPathway"/>
</dbReference>
<accession>A0A7C4EHQ7</accession>
<evidence type="ECO:0000256" key="7">
    <source>
        <dbReference type="ARBA" id="ARBA00022842"/>
    </source>
</evidence>
<comment type="function">
    <text evidence="9">Catalyzes the condensation of para-aminobenzoate (pABA) with 6-hydroxymethyl-7,8-dihydropterin diphosphate (DHPt-PP) to form 7,8-dihydropteroate (H2Pte), the immediate precursor of folate derivatives.</text>
</comment>
<gene>
    <name evidence="11" type="primary">folP</name>
    <name evidence="11" type="ORF">ENR59_04975</name>
</gene>
<dbReference type="InterPro" id="IPR011005">
    <property type="entry name" value="Dihydropteroate_synth-like_sf"/>
</dbReference>
<evidence type="ECO:0000256" key="5">
    <source>
        <dbReference type="ARBA" id="ARBA00022679"/>
    </source>
</evidence>
<dbReference type="Gene3D" id="3.20.20.20">
    <property type="entry name" value="Dihydropteroate synthase-like"/>
    <property type="match status" value="1"/>
</dbReference>